<feature type="compositionally biased region" description="Polar residues" evidence="1">
    <location>
        <begin position="982"/>
        <end position="992"/>
    </location>
</feature>
<feature type="compositionally biased region" description="Low complexity" evidence="1">
    <location>
        <begin position="85"/>
        <end position="97"/>
    </location>
</feature>
<dbReference type="PANTHER" id="PTHR33266">
    <property type="entry name" value="CHROMOSOME 15, WHOLE GENOME SHOTGUN SEQUENCE"/>
    <property type="match status" value="1"/>
</dbReference>
<protein>
    <submittedName>
        <fullName evidence="2">Uncharacterized protein</fullName>
    </submittedName>
</protein>
<comment type="caution">
    <text evidence="2">The sequence shown here is derived from an EMBL/GenBank/DDBJ whole genome shotgun (WGS) entry which is preliminary data.</text>
</comment>
<dbReference type="Proteomes" id="UP000310158">
    <property type="component" value="Unassembled WGS sequence"/>
</dbReference>
<evidence type="ECO:0000313" key="2">
    <source>
        <dbReference type="EMBL" id="THH04655.1"/>
    </source>
</evidence>
<feature type="region of interest" description="Disordered" evidence="1">
    <location>
        <begin position="1098"/>
        <end position="1123"/>
    </location>
</feature>
<organism evidence="2 3">
    <name type="scientific">Bondarzewia mesenterica</name>
    <dbReference type="NCBI Taxonomy" id="1095465"/>
    <lineage>
        <taxon>Eukaryota</taxon>
        <taxon>Fungi</taxon>
        <taxon>Dikarya</taxon>
        <taxon>Basidiomycota</taxon>
        <taxon>Agaricomycotina</taxon>
        <taxon>Agaricomycetes</taxon>
        <taxon>Russulales</taxon>
        <taxon>Bondarzewiaceae</taxon>
        <taxon>Bondarzewia</taxon>
    </lineage>
</organism>
<gene>
    <name evidence="2" type="ORF">EW146_g10121</name>
</gene>
<feature type="compositionally biased region" description="Basic and acidic residues" evidence="1">
    <location>
        <begin position="1"/>
        <end position="12"/>
    </location>
</feature>
<feature type="region of interest" description="Disordered" evidence="1">
    <location>
        <begin position="392"/>
        <end position="451"/>
    </location>
</feature>
<dbReference type="PANTHER" id="PTHR33266:SF1">
    <property type="entry name" value="F-BOX DOMAIN-CONTAINING PROTEIN"/>
    <property type="match status" value="1"/>
</dbReference>
<accession>A0A4S4L0F7</accession>
<evidence type="ECO:0000313" key="3">
    <source>
        <dbReference type="Proteomes" id="UP000310158"/>
    </source>
</evidence>
<feature type="region of interest" description="Disordered" evidence="1">
    <location>
        <begin position="963"/>
        <end position="1017"/>
    </location>
</feature>
<feature type="region of interest" description="Disordered" evidence="1">
    <location>
        <begin position="1"/>
        <end position="97"/>
    </location>
</feature>
<sequence length="1123" mass="124242">RAKREADAKAADADEAPVPPTLPSTSEVPVVASLPAHSPERVPNERNVSILSSLPTPLTISTPSYGISPPPAIVPKAEAEPAEDSYSSDPSSSSHLVSLRKEDDDFARTHEEMDDDVFDGLTKMGFPKGGPCPSSFLMLMLIVSNCSELDQQWATHHATDLFVAHGHQLGPMLEGGWTQATFKGIRDLEILWPPQRKSKVATGGPGEDTVPTEYSHEVTELAWKRDFRGDGVDALWKHIVHHWNAGPEEDTSIYANYVAIVQSSGMGKSRLVDEFSKTHFVIPMNLRSPNAGGFPASDGVLHHYWSAETTVKDQALLRAYAFLRALFIEAKNVVNRLYEAGADESSIASRFREFMTKGQTAKLPGKDRLKFYDHVTWQASKYMKQGERELVEPKGASNKAGPSDQSKVDSEPGASFRKAKGPPKRSEKQSKADQKRRGATPSKTFKLDMPEDTKINALVDAAQQLAEVIRPRKDGSHTDGSSGYNEPVFVLAFDEAHTLTKDQAPWATWSMFSELRRALRALTTGMKTAPVFSLFLSTTGKITQFTSAAENDGSDRVQRGELKLIEPFTDVGFDQFARKIDLDSGLTLEDVAADGHMVTLGRPLFATRYYPNSEEEEEEGGASVSDGVTMQTVRKYIVNFAAQKLLNVAPDKVAALAEEQKMACLSHRLPIEMMSSTYTGMEQQKKQVEAHLRVALKIEDGFRTIQTVCPSEPILAEGAWTVMHRSDFDAPSAMQSILSGFSVNQGDRGELVALLLLILARDAAVAPKDEQSRSNAERRVFSVITFLECLFQLGGRGRMPPRRSSRHQTIHRDNIFEARPSLYKTEEEANRSLKDAFADAKMHFNHFIKVHDRKLLRPKYLLFFASRGIGVLCGNSQGGIDAFLPFTYRGSQLTLENMGVILWQFKNDGRYTSGVKEWVFDAMNPYELGLFHEEADAVVPVIRVVFALAGKIPCLKVRPRPPPLVPSPTFTAEGSKTKRNSSRPVKSRSWSPTKARARAMSKGKGKAKEGDVEEEPQEPKKFTAYDIWCSGLTSDTYAPITERSEKIWASILRTSQEWKKIYKSPSHKYTQLRQSQNPGAAAQAGFFSSWVRADLLGVSDSEESSGTSQRRSSSSPPSSSQSP</sequence>
<feature type="compositionally biased region" description="Basic residues" evidence="1">
    <location>
        <begin position="995"/>
        <end position="1005"/>
    </location>
</feature>
<name>A0A4S4L0F7_9AGAM</name>
<evidence type="ECO:0000256" key="1">
    <source>
        <dbReference type="SAM" id="MobiDB-lite"/>
    </source>
</evidence>
<reference evidence="2 3" key="1">
    <citation type="submission" date="2019-02" db="EMBL/GenBank/DDBJ databases">
        <title>Genome sequencing of the rare red list fungi Bondarzewia mesenterica.</title>
        <authorList>
            <person name="Buettner E."/>
            <person name="Kellner H."/>
        </authorList>
    </citation>
    <scope>NUCLEOTIDE SEQUENCE [LARGE SCALE GENOMIC DNA]</scope>
    <source>
        <strain evidence="2 3">DSM 108281</strain>
    </source>
</reference>
<dbReference type="AlphaFoldDB" id="A0A4S4L0F7"/>
<keyword evidence="3" id="KW-1185">Reference proteome</keyword>
<feature type="compositionally biased region" description="Low complexity" evidence="1">
    <location>
        <begin position="1104"/>
        <end position="1123"/>
    </location>
</feature>
<feature type="compositionally biased region" description="Polar residues" evidence="1">
    <location>
        <begin position="46"/>
        <end position="65"/>
    </location>
</feature>
<feature type="non-terminal residue" evidence="2">
    <location>
        <position position="1"/>
    </location>
</feature>
<dbReference type="EMBL" id="SGPL01001121">
    <property type="protein sequence ID" value="THH04655.1"/>
    <property type="molecule type" value="Genomic_DNA"/>
</dbReference>
<dbReference type="OrthoDB" id="107110at2759"/>
<proteinExistence type="predicted"/>
<feature type="compositionally biased region" description="Basic and acidic residues" evidence="1">
    <location>
        <begin position="424"/>
        <end position="436"/>
    </location>
</feature>